<gene>
    <name evidence="3" type="ORF">AaeL_AAEL012687</name>
</gene>
<dbReference type="PANTHER" id="PTHR11012">
    <property type="entry name" value="PROTEIN KINASE-LIKE DOMAIN-CONTAINING"/>
    <property type="match status" value="1"/>
</dbReference>
<organism evidence="3 4">
    <name type="scientific">Aedes aegypti</name>
    <name type="common">Yellowfever mosquito</name>
    <name type="synonym">Culex aegypti</name>
    <dbReference type="NCBI Taxonomy" id="7159"/>
    <lineage>
        <taxon>Eukaryota</taxon>
        <taxon>Metazoa</taxon>
        <taxon>Ecdysozoa</taxon>
        <taxon>Arthropoda</taxon>
        <taxon>Hexapoda</taxon>
        <taxon>Insecta</taxon>
        <taxon>Pterygota</taxon>
        <taxon>Neoptera</taxon>
        <taxon>Endopterygota</taxon>
        <taxon>Diptera</taxon>
        <taxon>Nematocera</taxon>
        <taxon>Culicoidea</taxon>
        <taxon>Culicidae</taxon>
        <taxon>Culicinae</taxon>
        <taxon>Aedini</taxon>
        <taxon>Aedes</taxon>
        <taxon>Stegomyia</taxon>
    </lineage>
</organism>
<dbReference type="AlphaFoldDB" id="A0A1S4FXB7"/>
<evidence type="ECO:0000256" key="1">
    <source>
        <dbReference type="SAM" id="MobiDB-lite"/>
    </source>
</evidence>
<feature type="compositionally biased region" description="Basic and acidic residues" evidence="1">
    <location>
        <begin position="408"/>
        <end position="424"/>
    </location>
</feature>
<dbReference type="KEGG" id="aag:5576661"/>
<dbReference type="PANTHER" id="PTHR11012:SF54">
    <property type="entry name" value="CHK KINASE-LIKE DOMAIN-CONTAINING PROTEIN"/>
    <property type="match status" value="1"/>
</dbReference>
<feature type="region of interest" description="Disordered" evidence="1">
    <location>
        <begin position="402"/>
        <end position="424"/>
    </location>
</feature>
<proteinExistence type="predicted"/>
<dbReference type="InterPro" id="IPR015897">
    <property type="entry name" value="CHK_kinase-like"/>
</dbReference>
<dbReference type="Gene3D" id="3.90.1200.10">
    <property type="match status" value="1"/>
</dbReference>
<dbReference type="Proteomes" id="UP000682892">
    <property type="component" value="Unassembled WGS sequence"/>
</dbReference>
<dbReference type="OMA" id="VMLDWQL"/>
<dbReference type="InterPro" id="IPR011009">
    <property type="entry name" value="Kinase-like_dom_sf"/>
</dbReference>
<dbReference type="SMART" id="SM00587">
    <property type="entry name" value="CHK"/>
    <property type="match status" value="1"/>
</dbReference>
<feature type="domain" description="CHK kinase-like" evidence="2">
    <location>
        <begin position="165"/>
        <end position="359"/>
    </location>
</feature>
<dbReference type="InterPro" id="IPR004119">
    <property type="entry name" value="EcKL"/>
</dbReference>
<reference evidence="3" key="2">
    <citation type="journal article" date="2007" name="Science">
        <title>Genome sequence of Aedes aegypti, a major arbovirus vector.</title>
        <authorList>
            <person name="Nene V."/>
            <person name="Wortman J.R."/>
            <person name="Lawson D."/>
            <person name="Haas B."/>
            <person name="Kodira C."/>
            <person name="Tu Z.J."/>
            <person name="Loftus B."/>
            <person name="Xi Z."/>
            <person name="Megy K."/>
            <person name="Grabherr M."/>
            <person name="Ren Q."/>
            <person name="Zdobnov E.M."/>
            <person name="Lobo N.F."/>
            <person name="Campbell K.S."/>
            <person name="Brown S.E."/>
            <person name="Bonaldo M.F."/>
            <person name="Zhu J."/>
            <person name="Sinkins S.P."/>
            <person name="Hogenkamp D.G."/>
            <person name="Amedeo P."/>
            <person name="Arensburger P."/>
            <person name="Atkinson P.W."/>
            <person name="Bidwell S."/>
            <person name="Biedler J."/>
            <person name="Birney E."/>
            <person name="Bruggner R.V."/>
            <person name="Costas J."/>
            <person name="Coy M.R."/>
            <person name="Crabtree J."/>
            <person name="Crawford M."/>
            <person name="Debruyn B."/>
            <person name="Decaprio D."/>
            <person name="Eiglmeier K."/>
            <person name="Eisenstadt E."/>
            <person name="El-Dorry H."/>
            <person name="Gelbart W.M."/>
            <person name="Gomes S.L."/>
            <person name="Hammond M."/>
            <person name="Hannick L.I."/>
            <person name="Hogan J.R."/>
            <person name="Holmes M.H."/>
            <person name="Jaffe D."/>
            <person name="Johnston J.S."/>
            <person name="Kennedy R.C."/>
            <person name="Koo H."/>
            <person name="Kravitz S."/>
            <person name="Kriventseva E.V."/>
            <person name="Kulp D."/>
            <person name="Labutti K."/>
            <person name="Lee E."/>
            <person name="Li S."/>
            <person name="Lovin D.D."/>
            <person name="Mao C."/>
            <person name="Mauceli E."/>
            <person name="Menck C.F."/>
            <person name="Miller J.R."/>
            <person name="Montgomery P."/>
            <person name="Mori A."/>
            <person name="Nascimento A.L."/>
            <person name="Naveira H.F."/>
            <person name="Nusbaum C."/>
            <person name="O'leary S."/>
            <person name="Orvis J."/>
            <person name="Pertea M."/>
            <person name="Quesneville H."/>
            <person name="Reidenbach K.R."/>
            <person name="Rogers Y.H."/>
            <person name="Roth C.W."/>
            <person name="Schneider J.R."/>
            <person name="Schatz M."/>
            <person name="Shumway M."/>
            <person name="Stanke M."/>
            <person name="Stinson E.O."/>
            <person name="Tubio J.M."/>
            <person name="Vanzee J.P."/>
            <person name="Verjovski-Almeida S."/>
            <person name="Werner D."/>
            <person name="White O."/>
            <person name="Wyder S."/>
            <person name="Zeng Q."/>
            <person name="Zhao Q."/>
            <person name="Zhao Y."/>
            <person name="Hill C.A."/>
            <person name="Raikhel A.S."/>
            <person name="Soares M.B."/>
            <person name="Knudson D.L."/>
            <person name="Lee N.H."/>
            <person name="Galagan J."/>
            <person name="Salzberg S.L."/>
            <person name="Paulsen I.T."/>
            <person name="Dimopoulos G."/>
            <person name="Collins F.H."/>
            <person name="Birren B."/>
            <person name="Fraser-Liggett C.M."/>
            <person name="Severson D.W."/>
        </authorList>
    </citation>
    <scope>NUCLEOTIDE SEQUENCE [LARGE SCALE GENOMIC DNA]</scope>
    <source>
        <strain evidence="3">Liverpool</strain>
    </source>
</reference>
<evidence type="ECO:0000313" key="4">
    <source>
        <dbReference type="Proteomes" id="UP000682892"/>
    </source>
</evidence>
<name>A0A1S4FXB7_AEDAE</name>
<accession>A0A1S4FXB7</accession>
<dbReference type="OrthoDB" id="191037at2759"/>
<evidence type="ECO:0000313" key="3">
    <source>
        <dbReference type="EMBL" id="EAT35128.1"/>
    </source>
</evidence>
<reference evidence="3" key="3">
    <citation type="submission" date="2012-09" db="EMBL/GenBank/DDBJ databases">
        <authorList>
            <consortium name="VectorBase"/>
        </authorList>
    </citation>
    <scope>NUCLEOTIDE SEQUENCE</scope>
    <source>
        <strain evidence="3">Liverpool</strain>
    </source>
</reference>
<dbReference type="EMBL" id="CH477910">
    <property type="protein sequence ID" value="EAT35128.1"/>
    <property type="molecule type" value="Genomic_DNA"/>
</dbReference>
<dbReference type="HOGENOM" id="CLU_010718_6_2_1"/>
<protein>
    <submittedName>
        <fullName evidence="3">AAEL012687-PA</fullName>
    </submittedName>
</protein>
<sequence>MPIVILSQAKVASRPNQATLIAQSIGKGPSDRQRRGNMTSDTKVPAYVQNGIKKAAQSLQFGSGYTVDYDFRTGSHSSGCVSVVYQITLREEPREVTLLCKVPPPNVDQTLMALFEREVFVYQRLLPTFSQFQEEHDILPGTEEFIYAPTCHYAYFDAKKREGLLILEDVGRRLFGNRKKYEPIDYDHGRLAMIQLGRFHAVSLALKDQLPELFQGFQQLEDVTRDQVTTMEGFREIMELSFDQAIETLSVHEVTKKEKLNKLKTNFVEELKIVADSELSEPFCVMCHGDYSSSNVMYRYNSGFPNRLVMLDWQLTKYGSPALDFLHFMFLSTDESFRRNHYDNMLQTYHNALLGHLERLGGENATERFPLTSLMRLIKTQAKYAVSLAVLHIPMTIFKAGEEETGQEDEKEKENKGARSSEPIDAKYHSRMNGFLKDVFRLGYL</sequence>
<dbReference type="SUPFAM" id="SSF56112">
    <property type="entry name" value="Protein kinase-like (PK-like)"/>
    <property type="match status" value="1"/>
</dbReference>
<reference evidence="3" key="1">
    <citation type="submission" date="2005-10" db="EMBL/GenBank/DDBJ databases">
        <authorList>
            <person name="Loftus B.J."/>
            <person name="Nene V.M."/>
            <person name="Hannick L.I."/>
            <person name="Bidwell S."/>
            <person name="Haas B."/>
            <person name="Amedeo P."/>
            <person name="Orvis J."/>
            <person name="Wortman J.R."/>
            <person name="White O.R."/>
            <person name="Salzberg S."/>
            <person name="Shumway M."/>
            <person name="Koo H."/>
            <person name="Zhao Y."/>
            <person name="Holmes M."/>
            <person name="Miller J."/>
            <person name="Schatz M."/>
            <person name="Pop M."/>
            <person name="Pai G."/>
            <person name="Utterback T."/>
            <person name="Rogers Y.-H."/>
            <person name="Kravitz S."/>
            <person name="Fraser C.M."/>
        </authorList>
    </citation>
    <scope>NUCLEOTIDE SEQUENCE</scope>
    <source>
        <strain evidence="3">Liverpool</strain>
    </source>
</reference>
<dbReference type="Pfam" id="PF02958">
    <property type="entry name" value="EcKL"/>
    <property type="match status" value="1"/>
</dbReference>
<evidence type="ECO:0000259" key="2">
    <source>
        <dbReference type="SMART" id="SM00587"/>
    </source>
</evidence>